<gene>
    <name evidence="2" type="ORF">CENA302_10380</name>
</gene>
<evidence type="ECO:0000256" key="1">
    <source>
        <dbReference type="SAM" id="Phobius"/>
    </source>
</evidence>
<organism evidence="2 3">
    <name type="scientific">Cylindrospermopsis raciborskii CENA302</name>
    <dbReference type="NCBI Taxonomy" id="1170768"/>
    <lineage>
        <taxon>Bacteria</taxon>
        <taxon>Bacillati</taxon>
        <taxon>Cyanobacteriota</taxon>
        <taxon>Cyanophyceae</taxon>
        <taxon>Nostocales</taxon>
        <taxon>Aphanizomenonaceae</taxon>
        <taxon>Cylindrospermopsis</taxon>
    </lineage>
</organism>
<reference evidence="2 3" key="1">
    <citation type="submission" date="2017-01" db="EMBL/GenBank/DDBJ databases">
        <authorList>
            <person name="Abreu V.A."/>
            <person name="Popin R.V."/>
            <person name="Rigonato J."/>
            <person name="Andreote A.P."/>
            <person name="Schaker P.C."/>
            <person name="Hoff-Risseti C."/>
            <person name="Alvarenga D.O."/>
            <person name="Varani A.M."/>
            <person name="Fiore M.F."/>
        </authorList>
    </citation>
    <scope>NUCLEOTIDE SEQUENCE [LARGE SCALE GENOMIC DNA]</scope>
    <source>
        <strain evidence="2 3">CENA302</strain>
    </source>
</reference>
<keyword evidence="1" id="KW-1133">Transmembrane helix</keyword>
<keyword evidence="1" id="KW-0472">Membrane</keyword>
<dbReference type="EMBL" id="MTPU01000048">
    <property type="protein sequence ID" value="OPH09506.1"/>
    <property type="molecule type" value="Genomic_DNA"/>
</dbReference>
<name>A0A9Q5W906_9CYAN</name>
<dbReference type="Proteomes" id="UP000190056">
    <property type="component" value="Unassembled WGS sequence"/>
</dbReference>
<feature type="transmembrane region" description="Helical" evidence="1">
    <location>
        <begin position="12"/>
        <end position="31"/>
    </location>
</feature>
<evidence type="ECO:0000313" key="2">
    <source>
        <dbReference type="EMBL" id="OPH09506.1"/>
    </source>
</evidence>
<protein>
    <submittedName>
        <fullName evidence="2">Uncharacterized protein</fullName>
    </submittedName>
</protein>
<sequence>MGDRQQSQQLSQYLYLLVKVRTFVFCIFLVAPLKSLLKIKVANKLDIMHATDAIALKIL</sequence>
<proteinExistence type="predicted"/>
<evidence type="ECO:0000313" key="3">
    <source>
        <dbReference type="Proteomes" id="UP000190056"/>
    </source>
</evidence>
<comment type="caution">
    <text evidence="2">The sequence shown here is derived from an EMBL/GenBank/DDBJ whole genome shotgun (WGS) entry which is preliminary data.</text>
</comment>
<dbReference type="AlphaFoldDB" id="A0A9Q5W906"/>
<accession>A0A9Q5W906</accession>
<keyword evidence="1" id="KW-0812">Transmembrane</keyword>